<dbReference type="Pfam" id="PF12543">
    <property type="entry name" value="DUF3738"/>
    <property type="match status" value="1"/>
</dbReference>
<dbReference type="InterPro" id="IPR017801">
    <property type="entry name" value="DUF3738"/>
</dbReference>
<dbReference type="PANTHER" id="PTHR42852:SF6">
    <property type="entry name" value="THIOL:DISULFIDE INTERCHANGE PROTEIN DSBE"/>
    <property type="match status" value="1"/>
</dbReference>
<dbReference type="PROSITE" id="PS51352">
    <property type="entry name" value="THIOREDOXIN_2"/>
    <property type="match status" value="1"/>
</dbReference>
<keyword evidence="8" id="KW-1185">Reference proteome</keyword>
<protein>
    <submittedName>
        <fullName evidence="7">Redoxin domain-containing protein</fullName>
    </submittedName>
</protein>
<accession>A0ABW6A4J9</accession>
<feature type="domain" description="Thioredoxin" evidence="6">
    <location>
        <begin position="23"/>
        <end position="164"/>
    </location>
</feature>
<keyword evidence="3" id="KW-1015">Disulfide bond</keyword>
<keyword evidence="4" id="KW-0676">Redox-active center</keyword>
<dbReference type="InterPro" id="IPR050553">
    <property type="entry name" value="Thioredoxin_ResA/DsbE_sf"/>
</dbReference>
<keyword evidence="5" id="KW-0732">Signal</keyword>
<dbReference type="Proteomes" id="UP001597511">
    <property type="component" value="Unassembled WGS sequence"/>
</dbReference>
<reference evidence="8" key="1">
    <citation type="journal article" date="2019" name="Int. J. Syst. Evol. Microbiol.">
        <title>The Global Catalogue of Microorganisms (GCM) 10K type strain sequencing project: providing services to taxonomists for standard genome sequencing and annotation.</title>
        <authorList>
            <consortium name="The Broad Institute Genomics Platform"/>
            <consortium name="The Broad Institute Genome Sequencing Center for Infectious Disease"/>
            <person name="Wu L."/>
            <person name="Ma J."/>
        </authorList>
    </citation>
    <scope>NUCLEOTIDE SEQUENCE [LARGE SCALE GENOMIC DNA]</scope>
    <source>
        <strain evidence="8">KCTC 23299</strain>
    </source>
</reference>
<comment type="subcellular location">
    <subcellularLocation>
        <location evidence="1">Cell envelope</location>
    </subcellularLocation>
</comment>
<dbReference type="RefSeq" id="WP_386095711.1">
    <property type="nucleotide sequence ID" value="NZ_JBHUOZ010000001.1"/>
</dbReference>
<name>A0ABW6A4J9_9BACT</name>
<evidence type="ECO:0000259" key="6">
    <source>
        <dbReference type="PROSITE" id="PS51352"/>
    </source>
</evidence>
<evidence type="ECO:0000256" key="1">
    <source>
        <dbReference type="ARBA" id="ARBA00004196"/>
    </source>
</evidence>
<dbReference type="InterPro" id="IPR000866">
    <property type="entry name" value="AhpC/TSA"/>
</dbReference>
<evidence type="ECO:0000256" key="2">
    <source>
        <dbReference type="ARBA" id="ARBA00022748"/>
    </source>
</evidence>
<dbReference type="PANTHER" id="PTHR42852">
    <property type="entry name" value="THIOL:DISULFIDE INTERCHANGE PROTEIN DSBE"/>
    <property type="match status" value="1"/>
</dbReference>
<dbReference type="Pfam" id="PF00578">
    <property type="entry name" value="AhpC-TSA"/>
    <property type="match status" value="1"/>
</dbReference>
<feature type="chain" id="PRO_5045930311" evidence="5">
    <location>
        <begin position="19"/>
        <end position="410"/>
    </location>
</feature>
<gene>
    <name evidence="7" type="ORF">ACFS6H_04660</name>
</gene>
<dbReference type="CDD" id="cd02966">
    <property type="entry name" value="TlpA_like_family"/>
    <property type="match status" value="1"/>
</dbReference>
<dbReference type="Gene3D" id="3.40.30.10">
    <property type="entry name" value="Glutaredoxin"/>
    <property type="match status" value="1"/>
</dbReference>
<dbReference type="SUPFAM" id="SSF52833">
    <property type="entry name" value="Thioredoxin-like"/>
    <property type="match status" value="1"/>
</dbReference>
<proteinExistence type="predicted"/>
<evidence type="ECO:0000256" key="4">
    <source>
        <dbReference type="ARBA" id="ARBA00023284"/>
    </source>
</evidence>
<keyword evidence="2" id="KW-0201">Cytochrome c-type biogenesis</keyword>
<comment type="caution">
    <text evidence="7">The sequence shown here is derived from an EMBL/GenBank/DDBJ whole genome shotgun (WGS) entry which is preliminary data.</text>
</comment>
<dbReference type="InterPro" id="IPR013766">
    <property type="entry name" value="Thioredoxin_domain"/>
</dbReference>
<evidence type="ECO:0000313" key="7">
    <source>
        <dbReference type="EMBL" id="MFD2918992.1"/>
    </source>
</evidence>
<organism evidence="7 8">
    <name type="scientific">Terrimonas rubra</name>
    <dbReference type="NCBI Taxonomy" id="1035890"/>
    <lineage>
        <taxon>Bacteria</taxon>
        <taxon>Pseudomonadati</taxon>
        <taxon>Bacteroidota</taxon>
        <taxon>Chitinophagia</taxon>
        <taxon>Chitinophagales</taxon>
        <taxon>Chitinophagaceae</taxon>
        <taxon>Terrimonas</taxon>
    </lineage>
</organism>
<dbReference type="EMBL" id="JBHUOZ010000001">
    <property type="protein sequence ID" value="MFD2918992.1"/>
    <property type="molecule type" value="Genomic_DNA"/>
</dbReference>
<sequence>MKKFITIALLFYVLQATAQEPLLTTGSAFPDMVINNISNAPVKEFYLGKAKDNKFYILNFWGTWCSPCIPEMDSLAKLQQQFAGKIQVIAVSDDNEARKKKYLQNKPSAIWLATDTSYTLYNMLGLAYVGQSIIVNPAKRIVAMVRTDSINAQLLQAVLKGDTVKMSAGIKETLIASGKDEFGVDSLMPHSFTIRGYKKGQRSMGKLYWDHPVYGNRRASWFNVTIGLLYRAVYGIKSYGKQELYEGGVTEADVNGHDNNDKSALYCVDILVPPGKEDSLHSILRQYLNNHLPVQARPEKKVIPVYVLKQKPGATLTIMPSVAATSSMGFSGRGYTGTKVTLKDFADNYLSNELGLPVVDETGLAGYYDIKTDVEQRDFAGIIKSIEALGLVVEKAEREMPVIVYYKLNK</sequence>
<evidence type="ECO:0000256" key="3">
    <source>
        <dbReference type="ARBA" id="ARBA00023157"/>
    </source>
</evidence>
<evidence type="ECO:0000256" key="5">
    <source>
        <dbReference type="SAM" id="SignalP"/>
    </source>
</evidence>
<evidence type="ECO:0000313" key="8">
    <source>
        <dbReference type="Proteomes" id="UP001597511"/>
    </source>
</evidence>
<dbReference type="InterPro" id="IPR036249">
    <property type="entry name" value="Thioredoxin-like_sf"/>
</dbReference>
<feature type="signal peptide" evidence="5">
    <location>
        <begin position="1"/>
        <end position="18"/>
    </location>
</feature>